<dbReference type="RefSeq" id="WP_091075325.1">
    <property type="nucleotide sequence ID" value="NZ_FOHX01000001.1"/>
</dbReference>
<dbReference type="SUPFAM" id="SSF46689">
    <property type="entry name" value="Homeodomain-like"/>
    <property type="match status" value="1"/>
</dbReference>
<proteinExistence type="predicted"/>
<keyword evidence="3" id="KW-0804">Transcription</keyword>
<evidence type="ECO:0000256" key="2">
    <source>
        <dbReference type="ARBA" id="ARBA00023125"/>
    </source>
</evidence>
<dbReference type="InterPro" id="IPR009057">
    <property type="entry name" value="Homeodomain-like_sf"/>
</dbReference>
<dbReference type="InterPro" id="IPR050109">
    <property type="entry name" value="HTH-type_TetR-like_transc_reg"/>
</dbReference>
<protein>
    <submittedName>
        <fullName evidence="6">Transcriptional regulator, TetR family</fullName>
    </submittedName>
</protein>
<dbReference type="PANTHER" id="PTHR30055:SF238">
    <property type="entry name" value="MYCOFACTOCIN BIOSYNTHESIS TRANSCRIPTIONAL REGULATOR MFTR-RELATED"/>
    <property type="match status" value="1"/>
</dbReference>
<keyword evidence="2 4" id="KW-0238">DNA-binding</keyword>
<evidence type="ECO:0000259" key="5">
    <source>
        <dbReference type="PROSITE" id="PS50977"/>
    </source>
</evidence>
<dbReference type="OrthoDB" id="3296001at2"/>
<dbReference type="InterPro" id="IPR041347">
    <property type="entry name" value="MftR_C"/>
</dbReference>
<dbReference type="AlphaFoldDB" id="A0A1H9YJT2"/>
<sequence length="212" mass="22322">MSGAAPPAGTGRRERKKLATRAALREAALRLAVRHGVESVTVEQIAAEADIAVRTFFNYFSTREEALVATLAAGAEALIAEFRARPGAESVLTALREAALRVLRTGDLAGPERVQALRLIVRAPSLEPQRLAVFAAQERALAAAIAERVPAAAGARYPALCAATALTAMRLVLDEWLDGGAASRAALRESLDEVIAELAAGLDRPGVRLVDP</sequence>
<evidence type="ECO:0000256" key="3">
    <source>
        <dbReference type="ARBA" id="ARBA00023163"/>
    </source>
</evidence>
<dbReference type="PROSITE" id="PS50977">
    <property type="entry name" value="HTH_TETR_2"/>
    <property type="match status" value="1"/>
</dbReference>
<gene>
    <name evidence="6" type="ORF">SAMN05421811_10155</name>
</gene>
<dbReference type="InterPro" id="IPR001647">
    <property type="entry name" value="HTH_TetR"/>
</dbReference>
<keyword evidence="1" id="KW-0805">Transcription regulation</keyword>
<evidence type="ECO:0000313" key="6">
    <source>
        <dbReference type="EMBL" id="SES68844.1"/>
    </source>
</evidence>
<evidence type="ECO:0000313" key="7">
    <source>
        <dbReference type="Proteomes" id="UP000199361"/>
    </source>
</evidence>
<reference evidence="6 7" key="1">
    <citation type="submission" date="2016-10" db="EMBL/GenBank/DDBJ databases">
        <authorList>
            <person name="de Groot N.N."/>
        </authorList>
    </citation>
    <scope>NUCLEOTIDE SEQUENCE [LARGE SCALE GENOMIC DNA]</scope>
    <source>
        <strain evidence="6 7">CGMCC 4.5598</strain>
    </source>
</reference>
<name>A0A1H9YJT2_9ACTN</name>
<organism evidence="6 7">
    <name type="scientific">Nonomuraea wenchangensis</name>
    <dbReference type="NCBI Taxonomy" id="568860"/>
    <lineage>
        <taxon>Bacteria</taxon>
        <taxon>Bacillati</taxon>
        <taxon>Actinomycetota</taxon>
        <taxon>Actinomycetes</taxon>
        <taxon>Streptosporangiales</taxon>
        <taxon>Streptosporangiaceae</taxon>
        <taxon>Nonomuraea</taxon>
    </lineage>
</organism>
<dbReference type="EMBL" id="FOHX01000001">
    <property type="protein sequence ID" value="SES68844.1"/>
    <property type="molecule type" value="Genomic_DNA"/>
</dbReference>
<dbReference type="Pfam" id="PF00440">
    <property type="entry name" value="TetR_N"/>
    <property type="match status" value="1"/>
</dbReference>
<evidence type="ECO:0000256" key="4">
    <source>
        <dbReference type="PROSITE-ProRule" id="PRU00335"/>
    </source>
</evidence>
<accession>A0A1H9YJT2</accession>
<dbReference type="STRING" id="568860.SAMN05421811_10155"/>
<dbReference type="GO" id="GO:0003700">
    <property type="term" value="F:DNA-binding transcription factor activity"/>
    <property type="evidence" value="ECO:0007669"/>
    <property type="project" value="TreeGrafter"/>
</dbReference>
<dbReference type="GO" id="GO:0000976">
    <property type="term" value="F:transcription cis-regulatory region binding"/>
    <property type="evidence" value="ECO:0007669"/>
    <property type="project" value="TreeGrafter"/>
</dbReference>
<dbReference type="Gene3D" id="1.10.357.10">
    <property type="entry name" value="Tetracycline Repressor, domain 2"/>
    <property type="match status" value="1"/>
</dbReference>
<dbReference type="Proteomes" id="UP000199361">
    <property type="component" value="Unassembled WGS sequence"/>
</dbReference>
<evidence type="ECO:0000256" key="1">
    <source>
        <dbReference type="ARBA" id="ARBA00023015"/>
    </source>
</evidence>
<keyword evidence="7" id="KW-1185">Reference proteome</keyword>
<dbReference type="Pfam" id="PF17754">
    <property type="entry name" value="TetR_C_14"/>
    <property type="match status" value="1"/>
</dbReference>
<dbReference type="PANTHER" id="PTHR30055">
    <property type="entry name" value="HTH-TYPE TRANSCRIPTIONAL REGULATOR RUTR"/>
    <property type="match status" value="1"/>
</dbReference>
<feature type="DNA-binding region" description="H-T-H motif" evidence="4">
    <location>
        <begin position="41"/>
        <end position="60"/>
    </location>
</feature>
<feature type="domain" description="HTH tetR-type" evidence="5">
    <location>
        <begin position="18"/>
        <end position="78"/>
    </location>
</feature>
<dbReference type="Gene3D" id="1.10.10.60">
    <property type="entry name" value="Homeodomain-like"/>
    <property type="match status" value="1"/>
</dbReference>